<dbReference type="Pfam" id="PF13432">
    <property type="entry name" value="TPR_16"/>
    <property type="match status" value="1"/>
</dbReference>
<evidence type="ECO:0000313" key="5">
    <source>
        <dbReference type="Proteomes" id="UP000270025"/>
    </source>
</evidence>
<dbReference type="InterPro" id="IPR019734">
    <property type="entry name" value="TPR_rpt"/>
</dbReference>
<dbReference type="SMART" id="SM00028">
    <property type="entry name" value="TPR"/>
    <property type="match status" value="3"/>
</dbReference>
<dbReference type="Proteomes" id="UP000270025">
    <property type="component" value="Chromosome"/>
</dbReference>
<sequence length="412" mass="47642">MKNSQKILEAIEKQELDRLPGYLEAALHEDDPETLLELGQYFESIGFYPEAKQTYLHLRDDFPEVYLSLATIAAEDGQMEEAFAYLEEIPESSEWYLASLLVKADLYQSEGLADVAREKLMEAASLSDDPIIQLGLAEIDLELENYQEAIEEYVQLDNRLILEETGISTYQRIGYAYANLGRFEPAIEFLEKALEIEFDDQIAYELATLLYDREEYQRALIYFKQIDTLSPDFEGYEYGYALALQAENDRETALAIAEQGIQKNPFDAYLLLLASQLAYELHQPEKAEKYLLEAKEVAEDLEDIALRLTTLYLEQERYEDVLEWQEVEVENVVTRWNIARALVALEEIEKAGPIYEELYPDLKNNPEFLESYSYLLRELGNIARAREVTEGYLQLVPDDGQMQAFYESLLED</sequence>
<dbReference type="SUPFAM" id="SSF48452">
    <property type="entry name" value="TPR-like"/>
    <property type="match status" value="1"/>
</dbReference>
<dbReference type="PROSITE" id="PS50005">
    <property type="entry name" value="TPR"/>
    <property type="match status" value="1"/>
</dbReference>
<dbReference type="EMBL" id="LR134266">
    <property type="protein sequence ID" value="VED67527.1"/>
    <property type="molecule type" value="Genomic_DNA"/>
</dbReference>
<gene>
    <name evidence="4" type="ORF">NCTC3166_01354</name>
</gene>
<dbReference type="PROSITE" id="PS50293">
    <property type="entry name" value="TPR_REGION"/>
    <property type="match status" value="1"/>
</dbReference>
<reference evidence="4 5" key="1">
    <citation type="submission" date="2018-12" db="EMBL/GenBank/DDBJ databases">
        <authorList>
            <consortium name="Pathogen Informatics"/>
        </authorList>
    </citation>
    <scope>NUCLEOTIDE SEQUENCE [LARGE SCALE GENOMIC DNA]</scope>
    <source>
        <strain evidence="4 5">NCTC3166</strain>
    </source>
</reference>
<name>A0A447Z5H2_9STRE</name>
<dbReference type="KEGG" id="svf:NCTC3166_01354"/>
<evidence type="ECO:0000256" key="2">
    <source>
        <dbReference type="ARBA" id="ARBA00022803"/>
    </source>
</evidence>
<dbReference type="Gene3D" id="1.25.40.10">
    <property type="entry name" value="Tetratricopeptide repeat domain"/>
    <property type="match status" value="2"/>
</dbReference>
<dbReference type="InterPro" id="IPR051012">
    <property type="entry name" value="CellSynth/LPSAsmb/PSIAsmb"/>
</dbReference>
<keyword evidence="2 3" id="KW-0802">TPR repeat</keyword>
<protein>
    <submittedName>
        <fullName evidence="4">Tetratricopeptide repeat (TPR) family protein</fullName>
    </submittedName>
</protein>
<dbReference type="AlphaFoldDB" id="A0A447Z5H2"/>
<dbReference type="InterPro" id="IPR011990">
    <property type="entry name" value="TPR-like_helical_dom_sf"/>
</dbReference>
<dbReference type="PANTHER" id="PTHR45586:SF1">
    <property type="entry name" value="LIPOPOLYSACCHARIDE ASSEMBLY PROTEIN B"/>
    <property type="match status" value="1"/>
</dbReference>
<feature type="repeat" description="TPR" evidence="3">
    <location>
        <begin position="167"/>
        <end position="200"/>
    </location>
</feature>
<evidence type="ECO:0000256" key="1">
    <source>
        <dbReference type="ARBA" id="ARBA00022737"/>
    </source>
</evidence>
<organism evidence="4 5">
    <name type="scientific">Streptococcus viridans</name>
    <dbReference type="NCBI Taxonomy" id="78535"/>
    <lineage>
        <taxon>Bacteria</taxon>
        <taxon>Bacillati</taxon>
        <taxon>Bacillota</taxon>
        <taxon>Bacilli</taxon>
        <taxon>Lactobacillales</taxon>
        <taxon>Streptococcaceae</taxon>
        <taxon>Streptococcus</taxon>
    </lineage>
</organism>
<dbReference type="PANTHER" id="PTHR45586">
    <property type="entry name" value="TPR REPEAT-CONTAINING PROTEIN PA4667"/>
    <property type="match status" value="1"/>
</dbReference>
<dbReference type="Pfam" id="PF13181">
    <property type="entry name" value="TPR_8"/>
    <property type="match status" value="1"/>
</dbReference>
<evidence type="ECO:0000313" key="4">
    <source>
        <dbReference type="EMBL" id="VED67527.1"/>
    </source>
</evidence>
<keyword evidence="1" id="KW-0677">Repeat</keyword>
<accession>A0A447Z5H2</accession>
<dbReference type="RefSeq" id="WP_126404522.1">
    <property type="nucleotide sequence ID" value="NZ_LR134266.1"/>
</dbReference>
<proteinExistence type="predicted"/>
<evidence type="ECO:0000256" key="3">
    <source>
        <dbReference type="PROSITE-ProRule" id="PRU00339"/>
    </source>
</evidence>
<keyword evidence="5" id="KW-1185">Reference proteome</keyword>